<evidence type="ECO:0000256" key="10">
    <source>
        <dbReference type="RuleBase" id="RU000594"/>
    </source>
</evidence>
<dbReference type="GO" id="GO:0004190">
    <property type="term" value="F:aspartic-type endopeptidase activity"/>
    <property type="evidence" value="ECO:0007669"/>
    <property type="project" value="UniProtKB-UniRule"/>
</dbReference>
<keyword evidence="13" id="KW-1185">Reference proteome</keyword>
<evidence type="ECO:0000256" key="9">
    <source>
        <dbReference type="HAMAP-Rule" id="MF_00161"/>
    </source>
</evidence>
<keyword evidence="7 9" id="KW-1133">Transmembrane helix</keyword>
<keyword evidence="12" id="KW-0449">Lipoprotein</keyword>
<dbReference type="PRINTS" id="PR00781">
    <property type="entry name" value="LIPOSIGPTASE"/>
</dbReference>
<dbReference type="InterPro" id="IPR001872">
    <property type="entry name" value="Peptidase_A8"/>
</dbReference>
<keyword evidence="2 9" id="KW-1003">Cell membrane</keyword>
<comment type="function">
    <text evidence="9 10">This protein specifically catalyzes the removal of signal peptides from prolipoproteins.</text>
</comment>
<feature type="active site" evidence="9">
    <location>
        <position position="130"/>
    </location>
</feature>
<reference evidence="12 13" key="1">
    <citation type="submission" date="2020-01" db="EMBL/GenBank/DDBJ databases">
        <title>Genomes of bacteria type strains.</title>
        <authorList>
            <person name="Chen J."/>
            <person name="Zhu S."/>
            <person name="Yang J."/>
        </authorList>
    </citation>
    <scope>NUCLEOTIDE SEQUENCE [LARGE SCALE GENOMIC DNA]</scope>
    <source>
        <strain evidence="12 13">LMG 22958</strain>
    </source>
</reference>
<evidence type="ECO:0000256" key="6">
    <source>
        <dbReference type="ARBA" id="ARBA00022801"/>
    </source>
</evidence>
<comment type="caution">
    <text evidence="9">Lacks conserved residue(s) required for the propagation of feature annotation.</text>
</comment>
<dbReference type="GO" id="GO:0006508">
    <property type="term" value="P:proteolysis"/>
    <property type="evidence" value="ECO:0007669"/>
    <property type="project" value="UniProtKB-KW"/>
</dbReference>
<feature type="transmembrane region" description="Helical" evidence="9">
    <location>
        <begin position="103"/>
        <end position="120"/>
    </location>
</feature>
<comment type="pathway">
    <text evidence="9">Protein modification; lipoprotein biosynthesis (signal peptide cleavage).</text>
</comment>
<dbReference type="Proteomes" id="UP000478837">
    <property type="component" value="Unassembled WGS sequence"/>
</dbReference>
<keyword evidence="8 9" id="KW-0472">Membrane</keyword>
<dbReference type="NCBIfam" id="TIGR00077">
    <property type="entry name" value="lspA"/>
    <property type="match status" value="1"/>
</dbReference>
<dbReference type="HAMAP" id="MF_00161">
    <property type="entry name" value="LspA"/>
    <property type="match status" value="1"/>
</dbReference>
<dbReference type="Pfam" id="PF01252">
    <property type="entry name" value="Peptidase_A8"/>
    <property type="match status" value="1"/>
</dbReference>
<evidence type="ECO:0000256" key="5">
    <source>
        <dbReference type="ARBA" id="ARBA00022750"/>
    </source>
</evidence>
<feature type="transmembrane region" description="Helical" evidence="9">
    <location>
        <begin position="74"/>
        <end position="94"/>
    </location>
</feature>
<keyword evidence="3 9" id="KW-0645">Protease</keyword>
<evidence type="ECO:0000256" key="1">
    <source>
        <dbReference type="ARBA" id="ARBA00006139"/>
    </source>
</evidence>
<dbReference type="GO" id="GO:0005886">
    <property type="term" value="C:plasma membrane"/>
    <property type="evidence" value="ECO:0007669"/>
    <property type="project" value="UniProtKB-SubCell"/>
</dbReference>
<accession>A0A6L9MTF4</accession>
<gene>
    <name evidence="9" type="primary">lspA</name>
    <name evidence="12" type="ORF">GTW09_08230</name>
</gene>
<evidence type="ECO:0000256" key="8">
    <source>
        <dbReference type="ARBA" id="ARBA00023136"/>
    </source>
</evidence>
<dbReference type="EC" id="3.4.23.36" evidence="9"/>
<protein>
    <recommendedName>
        <fullName evidence="9">Lipoprotein signal peptidase</fullName>
        <ecNumber evidence="9">3.4.23.36</ecNumber>
    </recommendedName>
    <alternativeName>
        <fullName evidence="9">Prolipoprotein signal peptidase</fullName>
    </alternativeName>
    <alternativeName>
        <fullName evidence="9">Signal peptidase II</fullName>
        <shortName evidence="9">SPase II</shortName>
    </alternativeName>
</protein>
<comment type="similarity">
    <text evidence="1 9 11">Belongs to the peptidase A8 family.</text>
</comment>
<dbReference type="RefSeq" id="WP_163111500.1">
    <property type="nucleotide sequence ID" value="NZ_JAAAWP010000004.1"/>
</dbReference>
<dbReference type="AlphaFoldDB" id="A0A6L9MTF4"/>
<dbReference type="UniPathway" id="UPA00665"/>
<dbReference type="EMBL" id="JAAAWP010000004">
    <property type="protein sequence ID" value="NDW21504.1"/>
    <property type="molecule type" value="Genomic_DNA"/>
</dbReference>
<feature type="transmembrane region" description="Helical" evidence="9">
    <location>
        <begin position="140"/>
        <end position="160"/>
    </location>
</feature>
<evidence type="ECO:0000256" key="11">
    <source>
        <dbReference type="RuleBase" id="RU004181"/>
    </source>
</evidence>
<name>A0A6L9MTF4_9ALTE</name>
<feature type="active site" evidence="9">
    <location>
        <position position="148"/>
    </location>
</feature>
<dbReference type="PANTHER" id="PTHR33695">
    <property type="entry name" value="LIPOPROTEIN SIGNAL PEPTIDASE"/>
    <property type="match status" value="1"/>
</dbReference>
<keyword evidence="5 9" id="KW-0064">Aspartyl protease</keyword>
<organism evidence="12 13">
    <name type="scientific">Alteromonas hispanica</name>
    <dbReference type="NCBI Taxonomy" id="315421"/>
    <lineage>
        <taxon>Bacteria</taxon>
        <taxon>Pseudomonadati</taxon>
        <taxon>Pseudomonadota</taxon>
        <taxon>Gammaproteobacteria</taxon>
        <taxon>Alteromonadales</taxon>
        <taxon>Alteromonadaceae</taxon>
        <taxon>Alteromonas/Salinimonas group</taxon>
        <taxon>Alteromonas</taxon>
    </lineage>
</organism>
<keyword evidence="6 9" id="KW-0378">Hydrolase</keyword>
<sequence length="183" mass="20642">MPNMTSSKTGLFRDTGLRFLWISVVAFALDQWSKYAVLDSMNLYQSIEVLPFFNLTHVHNYGAAFSFLSSAGGWQRWFFTAIAIGISAVILWWLKQSPRSQKLLPVAFSFILGGALGNVYDRLVHGYVIDFLDFYVNNWHWPAFNIADSAIFIGAALLIVDMLKNGDKSEDKTQADNSKTSQQ</sequence>
<comment type="catalytic activity">
    <reaction evidence="9 10">
        <text>Release of signal peptides from bacterial membrane prolipoproteins. Hydrolyzes -Xaa-Yaa-Zaa-|-(S,diacylglyceryl)Cys-, in which Xaa is hydrophobic (preferably Leu), and Yaa (Ala or Ser) and Zaa (Gly or Ala) have small, neutral side chains.</text>
        <dbReference type="EC" id="3.4.23.36"/>
    </reaction>
</comment>
<evidence type="ECO:0000256" key="7">
    <source>
        <dbReference type="ARBA" id="ARBA00022989"/>
    </source>
</evidence>
<dbReference type="PANTHER" id="PTHR33695:SF1">
    <property type="entry name" value="LIPOPROTEIN SIGNAL PEPTIDASE"/>
    <property type="match status" value="1"/>
</dbReference>
<keyword evidence="4 9" id="KW-0812">Transmembrane</keyword>
<evidence type="ECO:0000313" key="13">
    <source>
        <dbReference type="Proteomes" id="UP000478837"/>
    </source>
</evidence>
<evidence type="ECO:0000256" key="4">
    <source>
        <dbReference type="ARBA" id="ARBA00022692"/>
    </source>
</evidence>
<proteinExistence type="inferred from homology"/>
<comment type="caution">
    <text evidence="12">The sequence shown here is derived from an EMBL/GenBank/DDBJ whole genome shotgun (WGS) entry which is preliminary data.</text>
</comment>
<evidence type="ECO:0000256" key="3">
    <source>
        <dbReference type="ARBA" id="ARBA00022670"/>
    </source>
</evidence>
<evidence type="ECO:0000256" key="2">
    <source>
        <dbReference type="ARBA" id="ARBA00022475"/>
    </source>
</evidence>
<dbReference type="PROSITE" id="PS00855">
    <property type="entry name" value="SPASE_II"/>
    <property type="match status" value="1"/>
</dbReference>
<comment type="subcellular location">
    <subcellularLocation>
        <location evidence="9">Cell membrane</location>
        <topology evidence="9">Multi-pass membrane protein</topology>
    </subcellularLocation>
</comment>
<evidence type="ECO:0000313" key="12">
    <source>
        <dbReference type="EMBL" id="NDW21504.1"/>
    </source>
</evidence>